<dbReference type="RefSeq" id="WP_134081859.1">
    <property type="nucleotide sequence ID" value="NZ_SOQX01000002.1"/>
</dbReference>
<name>A0A4R8IQU2_9GAMM</name>
<dbReference type="Gene3D" id="3.40.50.2000">
    <property type="entry name" value="Glycogen Phosphorylase B"/>
    <property type="match status" value="2"/>
</dbReference>
<evidence type="ECO:0000259" key="1">
    <source>
        <dbReference type="Pfam" id="PF00534"/>
    </source>
</evidence>
<dbReference type="CDD" id="cd03820">
    <property type="entry name" value="GT4_AmsD-like"/>
    <property type="match status" value="1"/>
</dbReference>
<dbReference type="AlphaFoldDB" id="A0A4R8IQU2"/>
<feature type="domain" description="Glycosyltransferase subfamily 4-like N-terminal" evidence="2">
    <location>
        <begin position="15"/>
        <end position="174"/>
    </location>
</feature>
<dbReference type="PANTHER" id="PTHR12526:SF638">
    <property type="entry name" value="SPORE COAT PROTEIN SA"/>
    <property type="match status" value="1"/>
</dbReference>
<sequence>MADIVIVFDSGFGGGGAERVALHLVDYWIKQGRTVQLVTMRGPEHDFYTVPSNAQRIVLGGTAKSRNKIFGLLNNIPRVLRLRSALVQSDAQIILAFQTRTNIRTILACFGSGKRVIISERNDPSRQLFGWPWPWLRRMLYRYADIVTANSQIALEYMRDYVPGHKLTYVPNPVVVPDSSAHLKQSTKILNVSSLKSHKGQELLIEAIALLGEGLGGWTVDLLGEGPERNNLNSLVYTHSLQNRVLFHGLVDDPSPFYLSAGIFVFPSTYEGTPNALLEAMAFGLPCIVSDSLPGALEHIEDGVTGLVFRNGDTSDLAEKIQKLIEDVNLRINFGSAARESMKVLASKNQMMAWDSLLKPSGRQ</sequence>
<proteinExistence type="predicted"/>
<feature type="domain" description="Glycosyl transferase family 1" evidence="1">
    <location>
        <begin position="181"/>
        <end position="340"/>
    </location>
</feature>
<dbReference type="EMBL" id="SOQX01000002">
    <property type="protein sequence ID" value="TDY02684.1"/>
    <property type="molecule type" value="Genomic_DNA"/>
</dbReference>
<evidence type="ECO:0000313" key="3">
    <source>
        <dbReference type="EMBL" id="TDY02684.1"/>
    </source>
</evidence>
<dbReference type="GO" id="GO:1901135">
    <property type="term" value="P:carbohydrate derivative metabolic process"/>
    <property type="evidence" value="ECO:0007669"/>
    <property type="project" value="UniProtKB-ARBA"/>
</dbReference>
<evidence type="ECO:0000313" key="4">
    <source>
        <dbReference type="Proteomes" id="UP000294914"/>
    </source>
</evidence>
<organism evidence="3 4">
    <name type="scientific">Thiohalophilus thiocyanatoxydans</name>
    <dbReference type="NCBI Taxonomy" id="381308"/>
    <lineage>
        <taxon>Bacteria</taxon>
        <taxon>Pseudomonadati</taxon>
        <taxon>Pseudomonadota</taxon>
        <taxon>Gammaproteobacteria</taxon>
        <taxon>Thiohalomonadales</taxon>
        <taxon>Thiohalophilaceae</taxon>
        <taxon>Thiohalophilus</taxon>
    </lineage>
</organism>
<dbReference type="OrthoDB" id="4611853at2"/>
<dbReference type="InterPro" id="IPR001296">
    <property type="entry name" value="Glyco_trans_1"/>
</dbReference>
<dbReference type="Pfam" id="PF00534">
    <property type="entry name" value="Glycos_transf_1"/>
    <property type="match status" value="1"/>
</dbReference>
<keyword evidence="4" id="KW-1185">Reference proteome</keyword>
<evidence type="ECO:0000259" key="2">
    <source>
        <dbReference type="Pfam" id="PF13439"/>
    </source>
</evidence>
<dbReference type="GO" id="GO:0016757">
    <property type="term" value="F:glycosyltransferase activity"/>
    <property type="evidence" value="ECO:0007669"/>
    <property type="project" value="InterPro"/>
</dbReference>
<dbReference type="Proteomes" id="UP000294914">
    <property type="component" value="Unassembled WGS sequence"/>
</dbReference>
<dbReference type="InterPro" id="IPR028098">
    <property type="entry name" value="Glyco_trans_4-like_N"/>
</dbReference>
<comment type="caution">
    <text evidence="3">The sequence shown here is derived from an EMBL/GenBank/DDBJ whole genome shotgun (WGS) entry which is preliminary data.</text>
</comment>
<protein>
    <submittedName>
        <fullName evidence="3">Glycosyltransferase involved in cell wall biosynthesis</fullName>
    </submittedName>
</protein>
<reference evidence="3 4" key="1">
    <citation type="submission" date="2019-03" db="EMBL/GenBank/DDBJ databases">
        <title>Genomic Encyclopedia of Type Strains, Phase IV (KMG-IV): sequencing the most valuable type-strain genomes for metagenomic binning, comparative biology and taxonomic classification.</title>
        <authorList>
            <person name="Goeker M."/>
        </authorList>
    </citation>
    <scope>NUCLEOTIDE SEQUENCE [LARGE SCALE GENOMIC DNA]</scope>
    <source>
        <strain evidence="3 4">DSM 16326</strain>
    </source>
</reference>
<dbReference type="SUPFAM" id="SSF53756">
    <property type="entry name" value="UDP-Glycosyltransferase/glycogen phosphorylase"/>
    <property type="match status" value="1"/>
</dbReference>
<gene>
    <name evidence="3" type="ORF">EDC23_1061</name>
</gene>
<dbReference type="PANTHER" id="PTHR12526">
    <property type="entry name" value="GLYCOSYLTRANSFERASE"/>
    <property type="match status" value="1"/>
</dbReference>
<accession>A0A4R8IQU2</accession>
<keyword evidence="3" id="KW-0808">Transferase</keyword>
<dbReference type="Pfam" id="PF13439">
    <property type="entry name" value="Glyco_transf_4"/>
    <property type="match status" value="1"/>
</dbReference>